<keyword evidence="3" id="KW-1185">Reference proteome</keyword>
<dbReference type="PANTHER" id="PTHR23150:SF19">
    <property type="entry name" value="FORMYLGLYCINE-GENERATING ENZYME"/>
    <property type="match status" value="1"/>
</dbReference>
<dbReference type="PANTHER" id="PTHR23150">
    <property type="entry name" value="SULFATASE MODIFYING FACTOR 1, 2"/>
    <property type="match status" value="1"/>
</dbReference>
<evidence type="ECO:0000259" key="1">
    <source>
        <dbReference type="Pfam" id="PF03781"/>
    </source>
</evidence>
<gene>
    <name evidence="2" type="ORF">SAMN04488122_3253</name>
</gene>
<proteinExistence type="predicted"/>
<dbReference type="InterPro" id="IPR016187">
    <property type="entry name" value="CTDL_fold"/>
</dbReference>
<dbReference type="Gene3D" id="3.90.1580.10">
    <property type="entry name" value="paralog of FGE (formylglycine-generating enzyme)"/>
    <property type="match status" value="1"/>
</dbReference>
<evidence type="ECO:0000313" key="2">
    <source>
        <dbReference type="EMBL" id="SEW43720.1"/>
    </source>
</evidence>
<dbReference type="EMBL" id="FOJG01000001">
    <property type="protein sequence ID" value="SEW43720.1"/>
    <property type="molecule type" value="Genomic_DNA"/>
</dbReference>
<dbReference type="Pfam" id="PF03781">
    <property type="entry name" value="FGE-sulfatase"/>
    <property type="match status" value="1"/>
</dbReference>
<dbReference type="InterPro" id="IPR042095">
    <property type="entry name" value="SUMF_sf"/>
</dbReference>
<name>A0A1I0RRD2_9BACT</name>
<sequence length="372" mass="41607">MMKRYLPLLLLLAACQQRVPPAAEQVGKAACCVVPSRFATTADRKDKDPENMIWVTGGQFMMGTDEKEAYDQERPAHPVKVDGFWIDKTEVTNEAFKAFVDATKYVTVAERKPTWEEISKQLPPGTPKPDDALLIPGSMVFVAPDHPVSTEDISNWWHWVAGASWQHPEGPGSNLDGRWKHPVVQIAWEDANAYAKWAGKRLPTEAEWEYAARGGQAEKRYAWGNEFKPGQKYMANTFQGHFPDKNSGEDGFKGTAPVASFPANAYGLYDMTGNVWEWTADWYDASLYKKASLRTAEVDPKGPASTYDPEDRYAIKRVTKGGSYLCANDYCVNYRPSARRGTAFDSGASHIGFRCVKDKTNDSNKTILVQNK</sequence>
<dbReference type="InterPro" id="IPR005532">
    <property type="entry name" value="SUMF_dom"/>
</dbReference>
<dbReference type="STRING" id="29529.SAMN04488122_3253"/>
<dbReference type="InterPro" id="IPR051043">
    <property type="entry name" value="Sulfatase_Mod_Factor_Kinase"/>
</dbReference>
<evidence type="ECO:0000313" key="3">
    <source>
        <dbReference type="Proteomes" id="UP000199310"/>
    </source>
</evidence>
<protein>
    <submittedName>
        <fullName evidence="2">Formylglycine-generating enzyme, required for sulfatase activity, contains SUMF1/FGE domain</fullName>
    </submittedName>
</protein>
<accession>A0A1I0RRD2</accession>
<dbReference type="SUPFAM" id="SSF56436">
    <property type="entry name" value="C-type lectin-like"/>
    <property type="match status" value="1"/>
</dbReference>
<dbReference type="AlphaFoldDB" id="A0A1I0RRD2"/>
<dbReference type="Proteomes" id="UP000199310">
    <property type="component" value="Unassembled WGS sequence"/>
</dbReference>
<dbReference type="GO" id="GO:0120147">
    <property type="term" value="F:formylglycine-generating oxidase activity"/>
    <property type="evidence" value="ECO:0007669"/>
    <property type="project" value="TreeGrafter"/>
</dbReference>
<dbReference type="PROSITE" id="PS51257">
    <property type="entry name" value="PROKAR_LIPOPROTEIN"/>
    <property type="match status" value="1"/>
</dbReference>
<feature type="domain" description="Sulfatase-modifying factor enzyme-like" evidence="1">
    <location>
        <begin position="50"/>
        <end position="357"/>
    </location>
</feature>
<reference evidence="3" key="1">
    <citation type="submission" date="2016-10" db="EMBL/GenBank/DDBJ databases">
        <authorList>
            <person name="Varghese N."/>
            <person name="Submissions S."/>
        </authorList>
    </citation>
    <scope>NUCLEOTIDE SEQUENCE [LARGE SCALE GENOMIC DNA]</scope>
    <source>
        <strain evidence="3">DSM 3695</strain>
    </source>
</reference>
<organism evidence="2 3">
    <name type="scientific">Chitinophaga arvensicola</name>
    <dbReference type="NCBI Taxonomy" id="29529"/>
    <lineage>
        <taxon>Bacteria</taxon>
        <taxon>Pseudomonadati</taxon>
        <taxon>Bacteroidota</taxon>
        <taxon>Chitinophagia</taxon>
        <taxon>Chitinophagales</taxon>
        <taxon>Chitinophagaceae</taxon>
        <taxon>Chitinophaga</taxon>
    </lineage>
</organism>